<sequence length="665" mass="67664">MPKTFRPDSDPAIAANALPVSPREAAMHALVYRRRLRERPRDRLLRVAAWVGTILIHLVFLFGMILGPAYDILPPPPSPPDENALLVRLIDKPPPPVPPVRGTPSKAPVAKTRWNTPHSKASRASSGSHASAVASATKTPPAIAVPVAPPPRVKPDVKPKAPPPSVAAVAQRPLTQPKAPPPQPDLAKVPVPTQAPPDLALDTPKPQVVPPRFQPEPVRKAQVEGTAPMPPPASLALPETPAAQMAVTPTPPTITAERTTPVPTTAITLATVPRPEVEESSAPPTPQDTPLPAVAPEPSAPTPDLAIDHRPVPPKVAVTVEAVHAPAVEAEADLEAVPLPDATAKPTVSAPAADRPAPAIQAPAVTPGELQRPVAGADVAPAPPGQAPGDNAAGQSTAQNQAEQGKADTERAKSTAQGAPAQPFVPGQTTAEASGSNTPGAAAESGTPGAAKGVDEGQRLTGANGTSQRDDGVVGGQGDKAGQVGAYVELKPHGNLVPQSGARVHIDYKATRFEGAWTPKGESSVDTAIRHGVEAATVKPTISLPRGIRINCVAGPGNTGGAMKAVSLFTIGCGGDPPAKPINQDAVAKNQTMAPAKPLADNLPPANSASVAAAPVALDNTALCTTARISGGPMPPGCEATIKVNVPAPSPSSGSWVPASDQFGR</sequence>
<organism evidence="3 4">
    <name type="scientific">Luteibacter flocculans</name>
    <dbReference type="NCBI Taxonomy" id="2780091"/>
    <lineage>
        <taxon>Bacteria</taxon>
        <taxon>Pseudomonadati</taxon>
        <taxon>Pseudomonadota</taxon>
        <taxon>Gammaproteobacteria</taxon>
        <taxon>Lysobacterales</taxon>
        <taxon>Rhodanobacteraceae</taxon>
        <taxon>Luteibacter</taxon>
    </lineage>
</organism>
<keyword evidence="4" id="KW-1185">Reference proteome</keyword>
<keyword evidence="2" id="KW-1133">Transmembrane helix</keyword>
<dbReference type="Proteomes" id="UP001056681">
    <property type="component" value="Chromosome"/>
</dbReference>
<keyword evidence="2" id="KW-0812">Transmembrane</keyword>
<dbReference type="RefSeq" id="WP_250339780.1">
    <property type="nucleotide sequence ID" value="NZ_CP063231.1"/>
</dbReference>
<accession>A0ABY4T2I2</accession>
<feature type="region of interest" description="Disordered" evidence="1">
    <location>
        <begin position="94"/>
        <end position="213"/>
    </location>
</feature>
<keyword evidence="2" id="KW-0472">Membrane</keyword>
<evidence type="ECO:0000256" key="2">
    <source>
        <dbReference type="SAM" id="Phobius"/>
    </source>
</evidence>
<evidence type="ECO:0000313" key="3">
    <source>
        <dbReference type="EMBL" id="URL59147.1"/>
    </source>
</evidence>
<feature type="region of interest" description="Disordered" evidence="1">
    <location>
        <begin position="244"/>
        <end position="310"/>
    </location>
</feature>
<feature type="transmembrane region" description="Helical" evidence="2">
    <location>
        <begin position="44"/>
        <end position="70"/>
    </location>
</feature>
<feature type="compositionally biased region" description="Pro residues" evidence="1">
    <location>
        <begin position="283"/>
        <end position="301"/>
    </location>
</feature>
<feature type="compositionally biased region" description="Low complexity" evidence="1">
    <location>
        <begin position="122"/>
        <end position="146"/>
    </location>
</feature>
<feature type="region of interest" description="Disordered" evidence="1">
    <location>
        <begin position="646"/>
        <end position="665"/>
    </location>
</feature>
<feature type="region of interest" description="Disordered" evidence="1">
    <location>
        <begin position="218"/>
        <end position="237"/>
    </location>
</feature>
<protein>
    <submittedName>
        <fullName evidence="3">Uncharacterized protein</fullName>
    </submittedName>
</protein>
<feature type="region of interest" description="Disordered" evidence="1">
    <location>
        <begin position="332"/>
        <end position="480"/>
    </location>
</feature>
<feature type="compositionally biased region" description="Low complexity" evidence="1">
    <location>
        <begin position="166"/>
        <end position="177"/>
    </location>
</feature>
<reference evidence="3" key="1">
    <citation type="submission" date="2020-10" db="EMBL/GenBank/DDBJ databases">
        <title>Whole-genome sequence of Luteibacter sp. EIF3.</title>
        <authorList>
            <person name="Friedrich I."/>
            <person name="Hertel R."/>
            <person name="Daniel R."/>
        </authorList>
    </citation>
    <scope>NUCLEOTIDE SEQUENCE</scope>
    <source>
        <strain evidence="3">EIF3</strain>
    </source>
</reference>
<name>A0ABY4T2I2_9GAMM</name>
<feature type="compositionally biased region" description="Polar residues" evidence="1">
    <location>
        <begin position="427"/>
        <end position="439"/>
    </location>
</feature>
<evidence type="ECO:0000313" key="4">
    <source>
        <dbReference type="Proteomes" id="UP001056681"/>
    </source>
</evidence>
<dbReference type="EMBL" id="CP063231">
    <property type="protein sequence ID" value="URL59147.1"/>
    <property type="molecule type" value="Genomic_DNA"/>
</dbReference>
<proteinExistence type="predicted"/>
<feature type="compositionally biased region" description="Polar residues" evidence="1">
    <location>
        <begin position="256"/>
        <end position="268"/>
    </location>
</feature>
<gene>
    <name evidence="3" type="ORF">IM816_03250</name>
</gene>
<evidence type="ECO:0000256" key="1">
    <source>
        <dbReference type="SAM" id="MobiDB-lite"/>
    </source>
</evidence>